<name>U4KWB0_PYROM</name>
<dbReference type="PANTHER" id="PTHR47643:SF2">
    <property type="entry name" value="TPR DOMAIN PROTEIN (AFU_ORTHOLOGUE AFUA_5G12710)"/>
    <property type="match status" value="1"/>
</dbReference>
<dbReference type="SUPFAM" id="SSF48452">
    <property type="entry name" value="TPR-like"/>
    <property type="match status" value="1"/>
</dbReference>
<dbReference type="OrthoDB" id="1028014at2759"/>
<dbReference type="Gene3D" id="2.170.270.10">
    <property type="entry name" value="SET domain"/>
    <property type="match status" value="1"/>
</dbReference>
<dbReference type="SUPFAM" id="SSF82199">
    <property type="entry name" value="SET domain"/>
    <property type="match status" value="1"/>
</dbReference>
<feature type="domain" description="SET" evidence="1">
    <location>
        <begin position="246"/>
        <end position="435"/>
    </location>
</feature>
<dbReference type="Proteomes" id="UP000018144">
    <property type="component" value="Unassembled WGS sequence"/>
</dbReference>
<evidence type="ECO:0000259" key="1">
    <source>
        <dbReference type="PROSITE" id="PS50280"/>
    </source>
</evidence>
<protein>
    <recommendedName>
        <fullName evidence="1">SET domain-containing protein</fullName>
    </recommendedName>
</protein>
<reference evidence="2 3" key="1">
    <citation type="journal article" date="2013" name="PLoS Genet.">
        <title>The genome and development-dependent transcriptomes of Pyronema confluens: a window into fungal evolution.</title>
        <authorList>
            <person name="Traeger S."/>
            <person name="Altegoer F."/>
            <person name="Freitag M."/>
            <person name="Gabaldon T."/>
            <person name="Kempken F."/>
            <person name="Kumar A."/>
            <person name="Marcet-Houben M."/>
            <person name="Poggeler S."/>
            <person name="Stajich J.E."/>
            <person name="Nowrousian M."/>
        </authorList>
    </citation>
    <scope>NUCLEOTIDE SEQUENCE [LARGE SCALE GENOMIC DNA]</scope>
    <source>
        <strain evidence="3">CBS 100304</strain>
        <tissue evidence="2">Vegetative mycelium</tissue>
    </source>
</reference>
<gene>
    <name evidence="2" type="ORF">PCON_04973</name>
</gene>
<dbReference type="PROSITE" id="PS50280">
    <property type="entry name" value="SET"/>
    <property type="match status" value="1"/>
</dbReference>
<dbReference type="STRING" id="1076935.U4KWB0"/>
<dbReference type="eggNOG" id="KOG2084">
    <property type="taxonomic scope" value="Eukaryota"/>
</dbReference>
<organism evidence="2 3">
    <name type="scientific">Pyronema omphalodes (strain CBS 100304)</name>
    <name type="common">Pyronema confluens</name>
    <dbReference type="NCBI Taxonomy" id="1076935"/>
    <lineage>
        <taxon>Eukaryota</taxon>
        <taxon>Fungi</taxon>
        <taxon>Dikarya</taxon>
        <taxon>Ascomycota</taxon>
        <taxon>Pezizomycotina</taxon>
        <taxon>Pezizomycetes</taxon>
        <taxon>Pezizales</taxon>
        <taxon>Pyronemataceae</taxon>
        <taxon>Pyronema</taxon>
    </lineage>
</organism>
<dbReference type="PANTHER" id="PTHR47643">
    <property type="entry name" value="TPR DOMAIN PROTEIN (AFU_ORTHOLOGUE AFUA_5G12710)"/>
    <property type="match status" value="1"/>
</dbReference>
<dbReference type="InterPro" id="IPR001214">
    <property type="entry name" value="SET_dom"/>
</dbReference>
<dbReference type="InterPro" id="IPR011990">
    <property type="entry name" value="TPR-like_helical_dom_sf"/>
</dbReference>
<accession>U4KWB0</accession>
<dbReference type="Pfam" id="PF00856">
    <property type="entry name" value="SET"/>
    <property type="match status" value="1"/>
</dbReference>
<keyword evidence="3" id="KW-1185">Reference proteome</keyword>
<dbReference type="InterPro" id="IPR046341">
    <property type="entry name" value="SET_dom_sf"/>
</dbReference>
<sequence length="496" mass="55524">MEHSFQPLTGRYLVLRLTTPLSNEQEDALTWVVDENGTEAKLILNNIIPPKGLELDQFLEESTVILLKEPLVTRKKDHLALDSRTNELFVVVVDAPEHLPEEWDYFGEDSDSLLAEGRELEQLQLPEFTWSAILRYSGALRQASTPSSTTAQLALLHRARAYLKIGHYDSALKDCSQITAANLTHIRATLEWNTLYRLRRYDEAMQKLSQISDRSTKNTFRAKVQARIDESNGKFNFKALREAYRQGLQSDDHADYVSPSVFVNPAGSTERGLYTVKDVKAGELLLCTRAFSTGKGIEEVISSAIQELLTNPSRIEEFSKVARPSTGFPSVDDVQFVDGKLVIDQFESALYCEAFAISPFRDMIGNGSKPRGENSIPFARMNLDASALKSAFWIIPSVIRHSCIGNITYGSIGDFGIFRASKDIAAGEQVLMKYSASSSSRKALAWENAAKEIFNIEVGETSSFAEFSKQEYQYCEDFVASLEDAAVEDRDFGHLF</sequence>
<dbReference type="InterPro" id="IPR053209">
    <property type="entry name" value="Gramillin-biosynth_MTr"/>
</dbReference>
<proteinExistence type="predicted"/>
<evidence type="ECO:0000313" key="3">
    <source>
        <dbReference type="Proteomes" id="UP000018144"/>
    </source>
</evidence>
<dbReference type="EMBL" id="HF935252">
    <property type="protein sequence ID" value="CCX05386.1"/>
    <property type="molecule type" value="Genomic_DNA"/>
</dbReference>
<dbReference type="AlphaFoldDB" id="U4KWB0"/>
<dbReference type="Gene3D" id="1.25.40.10">
    <property type="entry name" value="Tetratricopeptide repeat domain"/>
    <property type="match status" value="1"/>
</dbReference>
<evidence type="ECO:0000313" key="2">
    <source>
        <dbReference type="EMBL" id="CCX05386.1"/>
    </source>
</evidence>